<keyword evidence="1" id="KW-0472">Membrane</keyword>
<dbReference type="InterPro" id="IPR013783">
    <property type="entry name" value="Ig-like_fold"/>
</dbReference>
<organism evidence="3 4">
    <name type="scientific">Thomasclavelia ramosa</name>
    <dbReference type="NCBI Taxonomy" id="1547"/>
    <lineage>
        <taxon>Bacteria</taxon>
        <taxon>Bacillati</taxon>
        <taxon>Bacillota</taxon>
        <taxon>Erysipelotrichia</taxon>
        <taxon>Erysipelotrichales</taxon>
        <taxon>Coprobacillaceae</taxon>
        <taxon>Thomasclavelia</taxon>
    </lineage>
</organism>
<dbReference type="Proteomes" id="UP001211987">
    <property type="component" value="Unassembled WGS sequence"/>
</dbReference>
<protein>
    <submittedName>
        <fullName evidence="3">DUF5011 domain-containing protein</fullName>
    </submittedName>
</protein>
<feature type="domain" description="Pesticidal crystal protein Cry22Aa Ig-like" evidence="2">
    <location>
        <begin position="76"/>
        <end position="135"/>
    </location>
</feature>
<feature type="transmembrane region" description="Helical" evidence="1">
    <location>
        <begin position="12"/>
        <end position="29"/>
    </location>
</feature>
<dbReference type="AlphaFoldDB" id="A0AB35IMC2"/>
<evidence type="ECO:0000256" key="1">
    <source>
        <dbReference type="SAM" id="Phobius"/>
    </source>
</evidence>
<dbReference type="InterPro" id="IPR032179">
    <property type="entry name" value="Cry22Aa_Ig-like"/>
</dbReference>
<keyword evidence="1" id="KW-0812">Transmembrane</keyword>
<evidence type="ECO:0000259" key="2">
    <source>
        <dbReference type="Pfam" id="PF16403"/>
    </source>
</evidence>
<evidence type="ECO:0000313" key="4">
    <source>
        <dbReference type="Proteomes" id="UP001211987"/>
    </source>
</evidence>
<comment type="caution">
    <text evidence="3">The sequence shown here is derived from an EMBL/GenBank/DDBJ whole genome shotgun (WGS) entry which is preliminary data.</text>
</comment>
<gene>
    <name evidence="3" type="ORF">PM738_18185</name>
</gene>
<accession>A0AB35IMC2</accession>
<dbReference type="RefSeq" id="WP_009300886.1">
    <property type="nucleotide sequence ID" value="NZ_BAABXX010000002.1"/>
</dbReference>
<name>A0AB35IMC2_9FIRM</name>
<proteinExistence type="predicted"/>
<sequence length="136" mass="15413">MSNLSQYFSGKLIISVIVVSFVFASLFSLKNRWTMYADSTIETQKSSETSDVNDNLRKYSAPVIEIINGYIDYGSSNYDLKNFVKAYDADTREDLTDKVKIYGSVNTKEYGVYKIHYVVTSSHGIKADKYGQVIVK</sequence>
<dbReference type="Pfam" id="PF16403">
    <property type="entry name" value="Bact_surface_Ig-like"/>
    <property type="match status" value="1"/>
</dbReference>
<dbReference type="EMBL" id="JAQLKE010000051">
    <property type="protein sequence ID" value="MDB7085736.1"/>
    <property type="molecule type" value="Genomic_DNA"/>
</dbReference>
<keyword evidence="1" id="KW-1133">Transmembrane helix</keyword>
<evidence type="ECO:0000313" key="3">
    <source>
        <dbReference type="EMBL" id="MDB7085736.1"/>
    </source>
</evidence>
<reference evidence="3" key="1">
    <citation type="submission" date="2023-01" db="EMBL/GenBank/DDBJ databases">
        <title>Human gut microbiome strain richness.</title>
        <authorList>
            <person name="Chen-Liaw A."/>
        </authorList>
    </citation>
    <scope>NUCLEOTIDE SEQUENCE</scope>
    <source>
        <strain evidence="3">1001217st2_G6_1001217B_191108</strain>
    </source>
</reference>
<dbReference type="Gene3D" id="2.60.40.10">
    <property type="entry name" value="Immunoglobulins"/>
    <property type="match status" value="1"/>
</dbReference>